<dbReference type="Proteomes" id="UP000244755">
    <property type="component" value="Chromosome 1"/>
</dbReference>
<dbReference type="InterPro" id="IPR022742">
    <property type="entry name" value="Hydrolase_4"/>
</dbReference>
<dbReference type="OrthoDB" id="9798884at2"/>
<keyword evidence="3" id="KW-0378">Hydrolase</keyword>
<proteinExistence type="predicted"/>
<sequence>MTLLRAALIAAGLLFILYGAVIAAFWWFQRGLLYPGQGGAVPVTGARLPPEVETISVATPDGERLRALWLPPAEGAGVVVTFHGNASLPEWHAERFAAGPWRARGWGVMAPAYRGYPGSTGRPSEAGLIADGLAALAEARRRAPGVPVLLHGHSLGAAVAVAAAARAGGTGLLGLYLEAPFDSMTAMARHHFRFLPAGLLSDTWRSDRIVGAVSVPILIVHGDADPVIPPKYGARLARTAHAEVPSDFVEVPGDHVSILGVRDAEAERRFRPVP</sequence>
<keyword evidence="1" id="KW-1133">Transmembrane helix</keyword>
<name>A0A2R4WFN9_9HYPH</name>
<feature type="transmembrane region" description="Helical" evidence="1">
    <location>
        <begin position="6"/>
        <end position="28"/>
    </location>
</feature>
<evidence type="ECO:0000259" key="2">
    <source>
        <dbReference type="Pfam" id="PF12146"/>
    </source>
</evidence>
<keyword evidence="1" id="KW-0812">Transmembrane</keyword>
<evidence type="ECO:0000313" key="3">
    <source>
        <dbReference type="EMBL" id="AWB20355.1"/>
    </source>
</evidence>
<protein>
    <submittedName>
        <fullName evidence="3">Alpha/beta hydrolase</fullName>
    </submittedName>
</protein>
<dbReference type="KEGG" id="mee:DA075_04885"/>
<dbReference type="Pfam" id="PF12146">
    <property type="entry name" value="Hydrolase_4"/>
    <property type="match status" value="1"/>
</dbReference>
<reference evidence="3 4" key="1">
    <citation type="submission" date="2018-04" db="EMBL/GenBank/DDBJ databases">
        <title>Methylobacterium sp. PR1016A genome.</title>
        <authorList>
            <person name="Park W."/>
        </authorList>
    </citation>
    <scope>NUCLEOTIDE SEQUENCE [LARGE SCALE GENOMIC DNA]</scope>
    <source>
        <strain evidence="3 4">PR1016A</strain>
    </source>
</reference>
<dbReference type="GO" id="GO:0016787">
    <property type="term" value="F:hydrolase activity"/>
    <property type="evidence" value="ECO:0007669"/>
    <property type="project" value="UniProtKB-KW"/>
</dbReference>
<keyword evidence="4" id="KW-1185">Reference proteome</keyword>
<dbReference type="Gene3D" id="3.40.50.1820">
    <property type="entry name" value="alpha/beta hydrolase"/>
    <property type="match status" value="1"/>
</dbReference>
<organism evidence="3 4">
    <name type="scientific">Methylobacterium currus</name>
    <dbReference type="NCBI Taxonomy" id="2051553"/>
    <lineage>
        <taxon>Bacteria</taxon>
        <taxon>Pseudomonadati</taxon>
        <taxon>Pseudomonadota</taxon>
        <taxon>Alphaproteobacteria</taxon>
        <taxon>Hyphomicrobiales</taxon>
        <taxon>Methylobacteriaceae</taxon>
        <taxon>Methylobacterium</taxon>
    </lineage>
</organism>
<dbReference type="EMBL" id="CP028843">
    <property type="protein sequence ID" value="AWB20355.1"/>
    <property type="molecule type" value="Genomic_DNA"/>
</dbReference>
<evidence type="ECO:0000256" key="1">
    <source>
        <dbReference type="SAM" id="Phobius"/>
    </source>
</evidence>
<gene>
    <name evidence="3" type="ORF">DA075_04885</name>
</gene>
<feature type="domain" description="Serine aminopeptidase S33" evidence="2">
    <location>
        <begin position="76"/>
        <end position="185"/>
    </location>
</feature>
<evidence type="ECO:0000313" key="4">
    <source>
        <dbReference type="Proteomes" id="UP000244755"/>
    </source>
</evidence>
<dbReference type="PANTHER" id="PTHR12277:SF81">
    <property type="entry name" value="PROTEIN ABHD13"/>
    <property type="match status" value="1"/>
</dbReference>
<dbReference type="PANTHER" id="PTHR12277">
    <property type="entry name" value="ALPHA/BETA HYDROLASE DOMAIN-CONTAINING PROTEIN"/>
    <property type="match status" value="1"/>
</dbReference>
<keyword evidence="1" id="KW-0472">Membrane</keyword>
<accession>A0A2R4WFN9</accession>
<dbReference type="RefSeq" id="WP_099952263.1">
    <property type="nucleotide sequence ID" value="NZ_CP028843.1"/>
</dbReference>
<dbReference type="SUPFAM" id="SSF53474">
    <property type="entry name" value="alpha/beta-Hydrolases"/>
    <property type="match status" value="1"/>
</dbReference>
<dbReference type="AlphaFoldDB" id="A0A2R4WFN9"/>
<dbReference type="InterPro" id="IPR029058">
    <property type="entry name" value="AB_hydrolase_fold"/>
</dbReference>